<keyword evidence="2" id="KW-1185">Reference proteome</keyword>
<dbReference type="RefSeq" id="WP_013433979.1">
    <property type="nucleotide sequence ID" value="NZ_CP062176.1"/>
</dbReference>
<accession>A0ABZ2PTM1</accession>
<protein>
    <recommendedName>
        <fullName evidence="3">Lipoprotein</fullName>
    </recommendedName>
</protein>
<organism evidence="1 2">
    <name type="scientific">Mycetohabitans rhizoxinica</name>
    <dbReference type="NCBI Taxonomy" id="412963"/>
    <lineage>
        <taxon>Bacteria</taxon>
        <taxon>Pseudomonadati</taxon>
        <taxon>Pseudomonadota</taxon>
        <taxon>Betaproteobacteria</taxon>
        <taxon>Burkholderiales</taxon>
        <taxon>Burkholderiaceae</taxon>
        <taxon>Mycetohabitans</taxon>
    </lineage>
</organism>
<evidence type="ECO:0000313" key="2">
    <source>
        <dbReference type="Proteomes" id="UP001493153"/>
    </source>
</evidence>
<reference evidence="1 2" key="1">
    <citation type="submission" date="2020-09" db="EMBL/GenBank/DDBJ databases">
        <title>Genome sequences of Mycetohabitans spp.</title>
        <authorList>
            <person name="Carter M.E."/>
            <person name="Carpenter S.C.D."/>
            <person name="Bogdanove A.J."/>
        </authorList>
    </citation>
    <scope>NUCLEOTIDE SEQUENCE [LARGE SCALE GENOMIC DNA]</scope>
    <source>
        <strain evidence="1 2">B12</strain>
    </source>
</reference>
<name>A0ABZ2PTM1_9BURK</name>
<dbReference type="Proteomes" id="UP001493153">
    <property type="component" value="Chromosome"/>
</dbReference>
<sequence length="249" mass="25704">MNKYNKLLAAIVLAFTQYGCGGGDGDVSSSVTDAQGLYSGITSKNQTISALILDDGSFYALYVNPSSLGVVVGNVKASDGKLSSSDIIDYDLTNAETHKTTISATYAPKGWLNGTLSYPGANGNSVTFTTDYDTGYEKTPTLAAIAGTYGDTSKGLNTGSFTGVSITTDGYIAFDSGTCKAKGTIAPRTSGNVYSLTLNFDESPSCTYSGQMLSGIAGLDGDVVIMVARASDTSHPLLFLGTQIADLEG</sequence>
<evidence type="ECO:0000313" key="1">
    <source>
        <dbReference type="EMBL" id="WXK38441.1"/>
    </source>
</evidence>
<evidence type="ECO:0008006" key="3">
    <source>
        <dbReference type="Google" id="ProtNLM"/>
    </source>
</evidence>
<proteinExistence type="predicted"/>
<gene>
    <name evidence="1" type="ORF">IHE29_03760</name>
</gene>
<dbReference type="EMBL" id="CP062176">
    <property type="protein sequence ID" value="WXK38441.1"/>
    <property type="molecule type" value="Genomic_DNA"/>
</dbReference>